<accession>A0A7I8JBI9</accession>
<organism evidence="1">
    <name type="scientific">Spirodela intermedia</name>
    <name type="common">Intermediate duckweed</name>
    <dbReference type="NCBI Taxonomy" id="51605"/>
    <lineage>
        <taxon>Eukaryota</taxon>
        <taxon>Viridiplantae</taxon>
        <taxon>Streptophyta</taxon>
        <taxon>Embryophyta</taxon>
        <taxon>Tracheophyta</taxon>
        <taxon>Spermatophyta</taxon>
        <taxon>Magnoliopsida</taxon>
        <taxon>Liliopsida</taxon>
        <taxon>Araceae</taxon>
        <taxon>Lemnoideae</taxon>
        <taxon>Spirodela</taxon>
    </lineage>
</organism>
<dbReference type="AlphaFoldDB" id="A0A7I8JBI9"/>
<evidence type="ECO:0000313" key="2">
    <source>
        <dbReference type="Proteomes" id="UP001189122"/>
    </source>
</evidence>
<name>A0A7I8JBI9_SPIIN</name>
<dbReference type="EMBL" id="CACRZD030000010">
    <property type="protein sequence ID" value="CAA6667547.1"/>
    <property type="molecule type" value="Genomic_DNA"/>
</dbReference>
<proteinExistence type="predicted"/>
<protein>
    <submittedName>
        <fullName evidence="1">Uncharacterized protein</fullName>
    </submittedName>
</protein>
<keyword evidence="2" id="KW-1185">Reference proteome</keyword>
<dbReference type="EMBL" id="LR743597">
    <property type="protein sequence ID" value="CAA2628293.1"/>
    <property type="molecule type" value="Genomic_DNA"/>
</dbReference>
<evidence type="ECO:0000313" key="1">
    <source>
        <dbReference type="EMBL" id="CAA2628293.1"/>
    </source>
</evidence>
<dbReference type="Proteomes" id="UP001189122">
    <property type="component" value="Unassembled WGS sequence"/>
</dbReference>
<reference evidence="1 2" key="1">
    <citation type="submission" date="2019-12" db="EMBL/GenBank/DDBJ databases">
        <authorList>
            <person name="Scholz U."/>
            <person name="Mascher M."/>
            <person name="Fiebig A."/>
        </authorList>
    </citation>
    <scope>NUCLEOTIDE SEQUENCE</scope>
</reference>
<sequence length="79" mass="9160">MCSFIYIIFPCSILSSYIFDRRAVSTASKALLRQRRCGGAGWRWGAWSFILRSAQQEEALHRIWSNLDIKIFEAFQGKV</sequence>
<gene>
    <name evidence="1" type="ORF">SI7747_10013940</name>
</gene>